<dbReference type="Proteomes" id="UP000746751">
    <property type="component" value="Unassembled WGS sequence"/>
</dbReference>
<dbReference type="EMBL" id="DYVF01000041">
    <property type="protein sequence ID" value="HJG30970.1"/>
    <property type="molecule type" value="Genomic_DNA"/>
</dbReference>
<gene>
    <name evidence="2" type="ORF">K8U80_06195</name>
</gene>
<dbReference type="AlphaFoldDB" id="A0A921LRG0"/>
<feature type="transmembrane region" description="Helical" evidence="1">
    <location>
        <begin position="71"/>
        <end position="92"/>
    </location>
</feature>
<proteinExistence type="predicted"/>
<evidence type="ECO:0000313" key="3">
    <source>
        <dbReference type="Proteomes" id="UP000746751"/>
    </source>
</evidence>
<keyword evidence="1" id="KW-0812">Transmembrane</keyword>
<evidence type="ECO:0000256" key="1">
    <source>
        <dbReference type="SAM" id="Phobius"/>
    </source>
</evidence>
<feature type="transmembrane region" description="Helical" evidence="1">
    <location>
        <begin position="6"/>
        <end position="27"/>
    </location>
</feature>
<sequence>METVGISLAQIVLGVLAVALAAAGAILQRGTRACVLASFAAALASVALTVVYFKCEAETGGLAAILDTADAFVLCSVVLGVIVLALDAAALARAGRRG</sequence>
<keyword evidence="1" id="KW-0472">Membrane</keyword>
<reference evidence="2" key="2">
    <citation type="submission" date="2021-09" db="EMBL/GenBank/DDBJ databases">
        <authorList>
            <person name="Gilroy R."/>
        </authorList>
    </citation>
    <scope>NUCLEOTIDE SEQUENCE</scope>
    <source>
        <strain evidence="2">ChiGjej2B2-7701</strain>
    </source>
</reference>
<protein>
    <submittedName>
        <fullName evidence="2">Uncharacterized protein</fullName>
    </submittedName>
</protein>
<evidence type="ECO:0000313" key="2">
    <source>
        <dbReference type="EMBL" id="HJG30970.1"/>
    </source>
</evidence>
<name>A0A921LRG0_9ACTN</name>
<feature type="transmembrane region" description="Helical" evidence="1">
    <location>
        <begin position="34"/>
        <end position="51"/>
    </location>
</feature>
<comment type="caution">
    <text evidence="2">The sequence shown here is derived from an EMBL/GenBank/DDBJ whole genome shotgun (WGS) entry which is preliminary data.</text>
</comment>
<organism evidence="2 3">
    <name type="scientific">Collinsella ihumii</name>
    <dbReference type="NCBI Taxonomy" id="1720204"/>
    <lineage>
        <taxon>Bacteria</taxon>
        <taxon>Bacillati</taxon>
        <taxon>Actinomycetota</taxon>
        <taxon>Coriobacteriia</taxon>
        <taxon>Coriobacteriales</taxon>
        <taxon>Coriobacteriaceae</taxon>
        <taxon>Collinsella</taxon>
    </lineage>
</organism>
<reference evidence="2" key="1">
    <citation type="journal article" date="2021" name="PeerJ">
        <title>Extensive microbial diversity within the chicken gut microbiome revealed by metagenomics and culture.</title>
        <authorList>
            <person name="Gilroy R."/>
            <person name="Ravi A."/>
            <person name="Getino M."/>
            <person name="Pursley I."/>
            <person name="Horton D.L."/>
            <person name="Alikhan N.F."/>
            <person name="Baker D."/>
            <person name="Gharbi K."/>
            <person name="Hall N."/>
            <person name="Watson M."/>
            <person name="Adriaenssens E.M."/>
            <person name="Foster-Nyarko E."/>
            <person name="Jarju S."/>
            <person name="Secka A."/>
            <person name="Antonio M."/>
            <person name="Oren A."/>
            <person name="Chaudhuri R.R."/>
            <person name="La Ragione R."/>
            <person name="Hildebrand F."/>
            <person name="Pallen M.J."/>
        </authorList>
    </citation>
    <scope>NUCLEOTIDE SEQUENCE</scope>
    <source>
        <strain evidence="2">ChiGjej2B2-7701</strain>
    </source>
</reference>
<accession>A0A921LRG0</accession>
<keyword evidence="1" id="KW-1133">Transmembrane helix</keyword>